<evidence type="ECO:0000256" key="5">
    <source>
        <dbReference type="ARBA" id="ARBA00023136"/>
    </source>
</evidence>
<dbReference type="Gene3D" id="1.20.1740.10">
    <property type="entry name" value="Amino acid/polyamine transporter I"/>
    <property type="match status" value="1"/>
</dbReference>
<dbReference type="Proteomes" id="UP001345691">
    <property type="component" value="Unassembled WGS sequence"/>
</dbReference>
<keyword evidence="2" id="KW-0813">Transport</keyword>
<feature type="compositionally biased region" description="Basic and acidic residues" evidence="6">
    <location>
        <begin position="9"/>
        <end position="28"/>
    </location>
</feature>
<organism evidence="8 9">
    <name type="scientific">Exophiala sideris</name>
    <dbReference type="NCBI Taxonomy" id="1016849"/>
    <lineage>
        <taxon>Eukaryota</taxon>
        <taxon>Fungi</taxon>
        <taxon>Dikarya</taxon>
        <taxon>Ascomycota</taxon>
        <taxon>Pezizomycotina</taxon>
        <taxon>Eurotiomycetes</taxon>
        <taxon>Chaetothyriomycetidae</taxon>
        <taxon>Chaetothyriales</taxon>
        <taxon>Herpotrichiellaceae</taxon>
        <taxon>Exophiala</taxon>
    </lineage>
</organism>
<feature type="region of interest" description="Disordered" evidence="6">
    <location>
        <begin position="1"/>
        <end position="28"/>
    </location>
</feature>
<evidence type="ECO:0000256" key="4">
    <source>
        <dbReference type="ARBA" id="ARBA00022989"/>
    </source>
</evidence>
<name>A0ABR0J6C6_9EURO</name>
<dbReference type="PANTHER" id="PTHR45649:SF7">
    <property type="entry name" value="CHOLINE TRANSPORT PROTEIN"/>
    <property type="match status" value="1"/>
</dbReference>
<keyword evidence="3 7" id="KW-0812">Transmembrane</keyword>
<keyword evidence="5 7" id="KW-0472">Membrane</keyword>
<sequence length="227" mass="25191">MTASAMDETVSRHSVNVERPSRTSTDDAKVVNDTGYKQELKRQLTLWDVASFMYNEGGAWVSALSVLTIPFYNGGFSSAIYGVLGLTPVIVCFVGCLSEMISTYPTAGGQYHFVAILAPKKYARGLSFICGYLSLYFWIASATSGMLSFAQQIFQMAAYFNPEIAELSRWTQVATAWGLVIFSFLSSTFYVRFVTGMTQFQLYFTMAVFVVLNVLLLVKTKDKNSAK</sequence>
<evidence type="ECO:0000313" key="9">
    <source>
        <dbReference type="Proteomes" id="UP001345691"/>
    </source>
</evidence>
<dbReference type="Pfam" id="PF13520">
    <property type="entry name" value="AA_permease_2"/>
    <property type="match status" value="1"/>
</dbReference>
<reference evidence="8 9" key="1">
    <citation type="submission" date="2023-08" db="EMBL/GenBank/DDBJ databases">
        <title>Black Yeasts Isolated from many extreme environments.</title>
        <authorList>
            <person name="Coleine C."/>
            <person name="Stajich J.E."/>
            <person name="Selbmann L."/>
        </authorList>
    </citation>
    <scope>NUCLEOTIDE SEQUENCE [LARGE SCALE GENOMIC DNA]</scope>
    <source>
        <strain evidence="8 9">CCFEE 6328</strain>
    </source>
</reference>
<feature type="transmembrane region" description="Helical" evidence="7">
    <location>
        <begin position="122"/>
        <end position="139"/>
    </location>
</feature>
<evidence type="ECO:0000256" key="3">
    <source>
        <dbReference type="ARBA" id="ARBA00022692"/>
    </source>
</evidence>
<comment type="caution">
    <text evidence="8">The sequence shown here is derived from an EMBL/GenBank/DDBJ whole genome shotgun (WGS) entry which is preliminary data.</text>
</comment>
<accession>A0ABR0J6C6</accession>
<feature type="transmembrane region" description="Helical" evidence="7">
    <location>
        <begin position="200"/>
        <end position="218"/>
    </location>
</feature>
<dbReference type="EMBL" id="JAVRRF010000016">
    <property type="protein sequence ID" value="KAK5057167.1"/>
    <property type="molecule type" value="Genomic_DNA"/>
</dbReference>
<evidence type="ECO:0008006" key="10">
    <source>
        <dbReference type="Google" id="ProtNLM"/>
    </source>
</evidence>
<keyword evidence="9" id="KW-1185">Reference proteome</keyword>
<dbReference type="InterPro" id="IPR002293">
    <property type="entry name" value="AA/rel_permease1"/>
</dbReference>
<evidence type="ECO:0000256" key="1">
    <source>
        <dbReference type="ARBA" id="ARBA00004141"/>
    </source>
</evidence>
<evidence type="ECO:0000256" key="7">
    <source>
        <dbReference type="SAM" id="Phobius"/>
    </source>
</evidence>
<proteinExistence type="predicted"/>
<evidence type="ECO:0000256" key="2">
    <source>
        <dbReference type="ARBA" id="ARBA00022448"/>
    </source>
</evidence>
<evidence type="ECO:0000313" key="8">
    <source>
        <dbReference type="EMBL" id="KAK5057167.1"/>
    </source>
</evidence>
<keyword evidence="4 7" id="KW-1133">Transmembrane helix</keyword>
<gene>
    <name evidence="8" type="ORF">LTR69_007206</name>
</gene>
<comment type="subcellular location">
    <subcellularLocation>
        <location evidence="1">Membrane</location>
        <topology evidence="1">Multi-pass membrane protein</topology>
    </subcellularLocation>
</comment>
<evidence type="ECO:0000256" key="6">
    <source>
        <dbReference type="SAM" id="MobiDB-lite"/>
    </source>
</evidence>
<feature type="transmembrane region" description="Helical" evidence="7">
    <location>
        <begin position="174"/>
        <end position="194"/>
    </location>
</feature>
<protein>
    <recommendedName>
        <fullName evidence="10">Amino acid permease/ SLC12A domain-containing protein</fullName>
    </recommendedName>
</protein>
<feature type="transmembrane region" description="Helical" evidence="7">
    <location>
        <begin position="78"/>
        <end position="101"/>
    </location>
</feature>
<dbReference type="PANTHER" id="PTHR45649">
    <property type="entry name" value="AMINO-ACID PERMEASE BAT1"/>
    <property type="match status" value="1"/>
</dbReference>